<dbReference type="Proteomes" id="UP001224359">
    <property type="component" value="Unassembled WGS sequence"/>
</dbReference>
<dbReference type="RefSeq" id="WP_306977012.1">
    <property type="nucleotide sequence ID" value="NZ_JAUSTQ010000008.1"/>
</dbReference>
<accession>A0ABT9VGI7</accession>
<dbReference type="InterPro" id="IPR021321">
    <property type="entry name" value="DUF2922"/>
</dbReference>
<evidence type="ECO:0000313" key="2">
    <source>
        <dbReference type="Proteomes" id="UP001224359"/>
    </source>
</evidence>
<evidence type="ECO:0000313" key="1">
    <source>
        <dbReference type="EMBL" id="MDQ0160061.1"/>
    </source>
</evidence>
<sequence>MSKRLELKFRNEEGRMATVSIDNPKDPVDPTEVKQAMDTIIAEGIMTSGGSTITAIEYAQVVERHVNEVSLDEA</sequence>
<dbReference type="Pfam" id="PF11148">
    <property type="entry name" value="DUF2922"/>
    <property type="match status" value="1"/>
</dbReference>
<comment type="caution">
    <text evidence="1">The sequence shown here is derived from an EMBL/GenBank/DDBJ whole genome shotgun (WGS) entry which is preliminary data.</text>
</comment>
<keyword evidence="2" id="KW-1185">Reference proteome</keyword>
<dbReference type="EMBL" id="JAUSTQ010000008">
    <property type="protein sequence ID" value="MDQ0160061.1"/>
    <property type="molecule type" value="Genomic_DNA"/>
</dbReference>
<protein>
    <recommendedName>
        <fullName evidence="3">DUF2922 domain-containing protein</fullName>
    </recommendedName>
</protein>
<reference evidence="1 2" key="1">
    <citation type="submission" date="2023-07" db="EMBL/GenBank/DDBJ databases">
        <title>Genomic Encyclopedia of Type Strains, Phase IV (KMG-IV): sequencing the most valuable type-strain genomes for metagenomic binning, comparative biology and taxonomic classification.</title>
        <authorList>
            <person name="Goeker M."/>
        </authorList>
    </citation>
    <scope>NUCLEOTIDE SEQUENCE [LARGE SCALE GENOMIC DNA]</scope>
    <source>
        <strain evidence="1 2">DSM 16460</strain>
    </source>
</reference>
<name>A0ABT9VGI7_9BACI</name>
<organism evidence="1 2">
    <name type="scientific">Alkalibacillus salilacus</name>
    <dbReference type="NCBI Taxonomy" id="284582"/>
    <lineage>
        <taxon>Bacteria</taxon>
        <taxon>Bacillati</taxon>
        <taxon>Bacillota</taxon>
        <taxon>Bacilli</taxon>
        <taxon>Bacillales</taxon>
        <taxon>Bacillaceae</taxon>
        <taxon>Alkalibacillus</taxon>
    </lineage>
</organism>
<proteinExistence type="predicted"/>
<gene>
    <name evidence="1" type="ORF">J2S77_002062</name>
</gene>
<evidence type="ECO:0008006" key="3">
    <source>
        <dbReference type="Google" id="ProtNLM"/>
    </source>
</evidence>